<dbReference type="OrthoDB" id="3629846at2759"/>
<name>A0A139HJA4_9PEZI</name>
<keyword evidence="2" id="KW-1185">Reference proteome</keyword>
<dbReference type="EMBL" id="LFZN01000041">
    <property type="protein sequence ID" value="KXT02483.1"/>
    <property type="molecule type" value="Genomic_DNA"/>
</dbReference>
<reference evidence="1 2" key="1">
    <citation type="submission" date="2015-07" db="EMBL/GenBank/DDBJ databases">
        <title>Comparative genomics of the Sigatoka disease complex on banana suggests a link between parallel evolutionary changes in Pseudocercospora fijiensis and Pseudocercospora eumusae and increased virulence on the banana host.</title>
        <authorList>
            <person name="Chang T.-C."/>
            <person name="Salvucci A."/>
            <person name="Crous P.W."/>
            <person name="Stergiopoulos I."/>
        </authorList>
    </citation>
    <scope>NUCLEOTIDE SEQUENCE [LARGE SCALE GENOMIC DNA]</scope>
    <source>
        <strain evidence="1 2">CBS 114824</strain>
    </source>
</reference>
<dbReference type="STRING" id="321146.A0A139HJA4"/>
<gene>
    <name evidence="1" type="ORF">AC578_4204</name>
</gene>
<comment type="caution">
    <text evidence="1">The sequence shown here is derived from an EMBL/GenBank/DDBJ whole genome shotgun (WGS) entry which is preliminary data.</text>
</comment>
<dbReference type="Proteomes" id="UP000070133">
    <property type="component" value="Unassembled WGS sequence"/>
</dbReference>
<dbReference type="AlphaFoldDB" id="A0A139HJA4"/>
<evidence type="ECO:0000313" key="2">
    <source>
        <dbReference type="Proteomes" id="UP000070133"/>
    </source>
</evidence>
<protein>
    <submittedName>
        <fullName evidence="1">Uncharacterized protein</fullName>
    </submittedName>
</protein>
<sequence length="126" mass="13606">MLCVTVVDLGGLPYNVSNNYRESDNGDCSDALGAECIAALLHGLGNSRSTDMLNQTLVQQLENGSDTSYPYESGQAVFYQTGNLTWYHESTQVLQDIVLPSRINKTAATIASNGSTVPWQSSVLQD</sequence>
<proteinExistence type="predicted"/>
<organism evidence="1 2">
    <name type="scientific">Pseudocercospora eumusae</name>
    <dbReference type="NCBI Taxonomy" id="321146"/>
    <lineage>
        <taxon>Eukaryota</taxon>
        <taxon>Fungi</taxon>
        <taxon>Dikarya</taxon>
        <taxon>Ascomycota</taxon>
        <taxon>Pezizomycotina</taxon>
        <taxon>Dothideomycetes</taxon>
        <taxon>Dothideomycetidae</taxon>
        <taxon>Mycosphaerellales</taxon>
        <taxon>Mycosphaerellaceae</taxon>
        <taxon>Pseudocercospora</taxon>
    </lineage>
</organism>
<evidence type="ECO:0000313" key="1">
    <source>
        <dbReference type="EMBL" id="KXT02483.1"/>
    </source>
</evidence>
<accession>A0A139HJA4</accession>